<dbReference type="EMBL" id="JAIBOA010000003">
    <property type="protein sequence ID" value="MBW8481774.1"/>
    <property type="molecule type" value="Genomic_DNA"/>
</dbReference>
<dbReference type="Proteomes" id="UP000774570">
    <property type="component" value="Unassembled WGS sequence"/>
</dbReference>
<dbReference type="SMART" id="SM00450">
    <property type="entry name" value="RHOD"/>
    <property type="match status" value="1"/>
</dbReference>
<dbReference type="CDD" id="cd00158">
    <property type="entry name" value="RHOD"/>
    <property type="match status" value="1"/>
</dbReference>
<dbReference type="InterPro" id="IPR036873">
    <property type="entry name" value="Rhodanese-like_dom_sf"/>
</dbReference>
<evidence type="ECO:0000313" key="2">
    <source>
        <dbReference type="EMBL" id="MBW8481774.1"/>
    </source>
</evidence>
<evidence type="ECO:0000259" key="1">
    <source>
        <dbReference type="PROSITE" id="PS50206"/>
    </source>
</evidence>
<protein>
    <submittedName>
        <fullName evidence="2">Rhodanese-like domain-containing protein</fullName>
    </submittedName>
</protein>
<comment type="caution">
    <text evidence="2">The sequence shown here is derived from an EMBL/GenBank/DDBJ whole genome shotgun (WGS) entry which is preliminary data.</text>
</comment>
<proteinExistence type="predicted"/>
<sequence>MYGNDVPAIDAAAVPEEGYLLDVREQDEWDAGHAPDAVHIPMTELNARAGEIPQDREVFVICRSGGRSAQVTAALNRSGWTARNVGGGMQGWAAAGRPMEAAQDGPPRVA</sequence>
<dbReference type="SUPFAM" id="SSF52821">
    <property type="entry name" value="Rhodanese/Cell cycle control phosphatase"/>
    <property type="match status" value="1"/>
</dbReference>
<reference evidence="2 3" key="1">
    <citation type="submission" date="2021-07" db="EMBL/GenBank/DDBJ databases">
        <title>Actinomadura sp. PM05-2 isolated from lichen.</title>
        <authorList>
            <person name="Somphong A."/>
            <person name="Phongsopitanun W."/>
            <person name="Tanasupawat S."/>
            <person name="Peongsungnone V."/>
        </authorList>
    </citation>
    <scope>NUCLEOTIDE SEQUENCE [LARGE SCALE GENOMIC DNA]</scope>
    <source>
        <strain evidence="2 3">PM05-2</strain>
    </source>
</reference>
<dbReference type="RefSeq" id="WP_220164468.1">
    <property type="nucleotide sequence ID" value="NZ_JAIBOA010000003.1"/>
</dbReference>
<feature type="domain" description="Rhodanese" evidence="1">
    <location>
        <begin position="14"/>
        <end position="101"/>
    </location>
</feature>
<keyword evidence="3" id="KW-1185">Reference proteome</keyword>
<dbReference type="PANTHER" id="PTHR43031:SF1">
    <property type="entry name" value="PYRIDINE NUCLEOTIDE-DISULPHIDE OXIDOREDUCTASE"/>
    <property type="match status" value="1"/>
</dbReference>
<name>A0ABS7FN13_9ACTN</name>
<organism evidence="2 3">
    <name type="scientific">Actinomadura parmotrematis</name>
    <dbReference type="NCBI Taxonomy" id="2864039"/>
    <lineage>
        <taxon>Bacteria</taxon>
        <taxon>Bacillati</taxon>
        <taxon>Actinomycetota</taxon>
        <taxon>Actinomycetes</taxon>
        <taxon>Streptosporangiales</taxon>
        <taxon>Thermomonosporaceae</taxon>
        <taxon>Actinomadura</taxon>
    </lineage>
</organism>
<accession>A0ABS7FN13</accession>
<gene>
    <name evidence="2" type="ORF">K1Y72_05285</name>
</gene>
<dbReference type="InterPro" id="IPR050229">
    <property type="entry name" value="GlpE_sulfurtransferase"/>
</dbReference>
<dbReference type="Pfam" id="PF00581">
    <property type="entry name" value="Rhodanese"/>
    <property type="match status" value="1"/>
</dbReference>
<dbReference type="PANTHER" id="PTHR43031">
    <property type="entry name" value="FAD-DEPENDENT OXIDOREDUCTASE"/>
    <property type="match status" value="1"/>
</dbReference>
<dbReference type="PROSITE" id="PS50206">
    <property type="entry name" value="RHODANESE_3"/>
    <property type="match status" value="1"/>
</dbReference>
<dbReference type="Gene3D" id="3.40.250.10">
    <property type="entry name" value="Rhodanese-like domain"/>
    <property type="match status" value="1"/>
</dbReference>
<dbReference type="InterPro" id="IPR001763">
    <property type="entry name" value="Rhodanese-like_dom"/>
</dbReference>
<evidence type="ECO:0000313" key="3">
    <source>
        <dbReference type="Proteomes" id="UP000774570"/>
    </source>
</evidence>